<dbReference type="OrthoDB" id="6429087at2"/>
<keyword evidence="2" id="KW-1185">Reference proteome</keyword>
<dbReference type="EMBL" id="LN907829">
    <property type="protein sequence ID" value="CUU26365.1"/>
    <property type="molecule type" value="Genomic_DNA"/>
</dbReference>
<organism evidence="1 2">
    <name type="scientific">Duffyella gerundensis</name>
    <dbReference type="NCBI Taxonomy" id="1619313"/>
    <lineage>
        <taxon>Bacteria</taxon>
        <taxon>Pseudomonadati</taxon>
        <taxon>Pseudomonadota</taxon>
        <taxon>Gammaproteobacteria</taxon>
        <taxon>Enterobacterales</taxon>
        <taxon>Erwiniaceae</taxon>
        <taxon>Duffyella</taxon>
    </lineage>
</organism>
<protein>
    <submittedName>
        <fullName evidence="1">Uncharacterized protein</fullName>
    </submittedName>
</protein>
<sequence length="131" mass="14631">MIKLKYARPVTQNPAADETPTPTLFGLYPQGEPVTTQSTQERLEAMKGALKDRLQSPVAITCNPHRIGKNSCVAIHLEDGRGKRADILLTQEGRASLPLDDEFDSPRWYVNVPDAADMVYMTLWVNSVFED</sequence>
<dbReference type="AlphaFoldDB" id="A0A0U5EFM1"/>
<name>A0A0U5EFM1_9GAMM</name>
<gene>
    <name evidence="1" type="ORF">EM595_p1119</name>
</gene>
<evidence type="ECO:0000313" key="2">
    <source>
        <dbReference type="Proteomes" id="UP000059419"/>
    </source>
</evidence>
<geneLocation type="plasmid" evidence="2">
    <name>pEM02</name>
</geneLocation>
<evidence type="ECO:0000313" key="1">
    <source>
        <dbReference type="EMBL" id="CUU26365.1"/>
    </source>
</evidence>
<dbReference type="Proteomes" id="UP000059419">
    <property type="component" value="Plasmid pEM02"/>
</dbReference>
<accession>A0A0U5EFM1</accession>
<dbReference type="KEGG" id="ege:EM595_p1119"/>
<dbReference type="PATRIC" id="fig|1619313.3.peg.4309"/>
<dbReference type="RefSeq" id="WP_067437287.1">
    <property type="nucleotide sequence ID" value="NZ_JACSXD010000026.1"/>
</dbReference>
<proteinExistence type="predicted"/>
<reference evidence="2" key="1">
    <citation type="submission" date="2015-11" db="EMBL/GenBank/DDBJ databases">
        <authorList>
            <person name="Blom J."/>
        </authorList>
    </citation>
    <scope>NUCLEOTIDE SEQUENCE [LARGE SCALE GENOMIC DNA]</scope>
    <source>
        <plasmid evidence="2">pEM02</plasmid>
    </source>
</reference>